<keyword evidence="2" id="KW-0808">Transferase</keyword>
<dbReference type="EMBL" id="LXQA010000198">
    <property type="protein sequence ID" value="MCH79567.1"/>
    <property type="molecule type" value="Genomic_DNA"/>
</dbReference>
<proteinExistence type="predicted"/>
<dbReference type="PROSITE" id="PS00108">
    <property type="entry name" value="PROTEIN_KINASE_ST"/>
    <property type="match status" value="1"/>
</dbReference>
<dbReference type="SUPFAM" id="SSF56112">
    <property type="entry name" value="Protein kinase-like (PK-like)"/>
    <property type="match status" value="1"/>
</dbReference>
<dbReference type="GO" id="GO:0005524">
    <property type="term" value="F:ATP binding"/>
    <property type="evidence" value="ECO:0007669"/>
    <property type="project" value="InterPro"/>
</dbReference>
<feature type="domain" description="Protein kinase" evidence="1">
    <location>
        <begin position="1"/>
        <end position="164"/>
    </location>
</feature>
<organism evidence="2 3">
    <name type="scientific">Trifolium medium</name>
    <dbReference type="NCBI Taxonomy" id="97028"/>
    <lineage>
        <taxon>Eukaryota</taxon>
        <taxon>Viridiplantae</taxon>
        <taxon>Streptophyta</taxon>
        <taxon>Embryophyta</taxon>
        <taxon>Tracheophyta</taxon>
        <taxon>Spermatophyta</taxon>
        <taxon>Magnoliopsida</taxon>
        <taxon>eudicotyledons</taxon>
        <taxon>Gunneridae</taxon>
        <taxon>Pentapetalae</taxon>
        <taxon>rosids</taxon>
        <taxon>fabids</taxon>
        <taxon>Fabales</taxon>
        <taxon>Fabaceae</taxon>
        <taxon>Papilionoideae</taxon>
        <taxon>50 kb inversion clade</taxon>
        <taxon>NPAAA clade</taxon>
        <taxon>Hologalegina</taxon>
        <taxon>IRL clade</taxon>
        <taxon>Trifolieae</taxon>
        <taxon>Trifolium</taxon>
    </lineage>
</organism>
<dbReference type="AlphaFoldDB" id="A0A392LX83"/>
<keyword evidence="3" id="KW-1185">Reference proteome</keyword>
<accession>A0A392LX83</accession>
<dbReference type="Gene3D" id="1.10.510.10">
    <property type="entry name" value="Transferase(Phosphotransferase) domain 1"/>
    <property type="match status" value="1"/>
</dbReference>
<keyword evidence="2" id="KW-0675">Receptor</keyword>
<dbReference type="SMART" id="SM00220">
    <property type="entry name" value="S_TKc"/>
    <property type="match status" value="1"/>
</dbReference>
<sequence>LEYLHHGCNPPIVHRDVKSKNILLNEKFQGKLADFGLSKIFPNEGDTHVFTVVAGTIGYLDPEYNRLRRLKEKSDVYSFGVVLLEIITGQPAITKTEEKIHIIQWIGSMLVERDVKDIVDPRLQGEFDINNATKALDIAMACVAQTSINRPTMRHVVMELKQCFENKITDLSDSNDTHESLLSTLNYESFDKISGESSLAR</sequence>
<dbReference type="GO" id="GO:0004672">
    <property type="term" value="F:protein kinase activity"/>
    <property type="evidence" value="ECO:0007669"/>
    <property type="project" value="InterPro"/>
</dbReference>
<dbReference type="PANTHER" id="PTHR45631:SF197">
    <property type="entry name" value="TYROSINE KINASE FAMILY PROTEIN"/>
    <property type="match status" value="1"/>
</dbReference>
<evidence type="ECO:0000313" key="3">
    <source>
        <dbReference type="Proteomes" id="UP000265520"/>
    </source>
</evidence>
<dbReference type="Proteomes" id="UP000265520">
    <property type="component" value="Unassembled WGS sequence"/>
</dbReference>
<reference evidence="2 3" key="1">
    <citation type="journal article" date="2018" name="Front. Plant Sci.">
        <title>Red Clover (Trifolium pratense) and Zigzag Clover (T. medium) - A Picture of Genomic Similarities and Differences.</title>
        <authorList>
            <person name="Dluhosova J."/>
            <person name="Istvanek J."/>
            <person name="Nedelnik J."/>
            <person name="Repkova J."/>
        </authorList>
    </citation>
    <scope>NUCLEOTIDE SEQUENCE [LARGE SCALE GENOMIC DNA]</scope>
    <source>
        <strain evidence="3">cv. 10/8</strain>
        <tissue evidence="2">Leaf</tissue>
    </source>
</reference>
<dbReference type="InterPro" id="IPR008271">
    <property type="entry name" value="Ser/Thr_kinase_AS"/>
</dbReference>
<keyword evidence="2" id="KW-0418">Kinase</keyword>
<feature type="non-terminal residue" evidence="2">
    <location>
        <position position="1"/>
    </location>
</feature>
<dbReference type="InterPro" id="IPR000719">
    <property type="entry name" value="Prot_kinase_dom"/>
</dbReference>
<evidence type="ECO:0000313" key="2">
    <source>
        <dbReference type="EMBL" id="MCH79567.1"/>
    </source>
</evidence>
<dbReference type="PANTHER" id="PTHR45631">
    <property type="entry name" value="OS07G0107800 PROTEIN-RELATED"/>
    <property type="match status" value="1"/>
</dbReference>
<comment type="caution">
    <text evidence="2">The sequence shown here is derived from an EMBL/GenBank/DDBJ whole genome shotgun (WGS) entry which is preliminary data.</text>
</comment>
<evidence type="ECO:0000259" key="1">
    <source>
        <dbReference type="PROSITE" id="PS50011"/>
    </source>
</evidence>
<name>A0A392LX83_9FABA</name>
<dbReference type="InterPro" id="IPR011009">
    <property type="entry name" value="Kinase-like_dom_sf"/>
</dbReference>
<gene>
    <name evidence="2" type="ORF">A2U01_0000318</name>
</gene>
<protein>
    <submittedName>
        <fullName evidence="2">Leucine-rich repeat receptor-like protein kinase</fullName>
    </submittedName>
</protein>
<dbReference type="PROSITE" id="PS50011">
    <property type="entry name" value="PROTEIN_KINASE_DOM"/>
    <property type="match status" value="1"/>
</dbReference>
<dbReference type="Pfam" id="PF00069">
    <property type="entry name" value="Pkinase"/>
    <property type="match status" value="1"/>
</dbReference>